<evidence type="ECO:0000256" key="8">
    <source>
        <dbReference type="SAM" id="MobiDB-lite"/>
    </source>
</evidence>
<dbReference type="GO" id="GO:0005730">
    <property type="term" value="C:nucleolus"/>
    <property type="evidence" value="ECO:0007669"/>
    <property type="project" value="TreeGrafter"/>
</dbReference>
<dbReference type="EC" id="3.6.4.13" evidence="2"/>
<dbReference type="CDD" id="cd17982">
    <property type="entry name" value="DEXHc_DHX37"/>
    <property type="match status" value="1"/>
</dbReference>
<dbReference type="SMART" id="SM00490">
    <property type="entry name" value="HELICc"/>
    <property type="match status" value="1"/>
</dbReference>
<evidence type="ECO:0000256" key="6">
    <source>
        <dbReference type="ARBA" id="ARBA00022840"/>
    </source>
</evidence>
<evidence type="ECO:0000256" key="3">
    <source>
        <dbReference type="ARBA" id="ARBA00022741"/>
    </source>
</evidence>
<accession>A0A4T0TQ07</accession>
<proteinExistence type="inferred from homology"/>
<feature type="compositionally biased region" description="Polar residues" evidence="8">
    <location>
        <begin position="218"/>
        <end position="230"/>
    </location>
</feature>
<sequence>MARDRSNRFNAKGRQSGLNKLKEDSKRKERKKAGISQEAGDSDGDANTDIIVPKTKEQKEIDKEKKLEMRKQLESEQEGKISSKKRKRLDAFITRQLKKEERKELIDKLSIDGYRKSQSASDAAYLKSSANLGSRLQHTAEDKIALSEHLAVKSAMKKAGSRSGPAESVDDQSHSDSEVSDDSNDEISHPIAKPEPTKEQERIISTKKKAAVVDDKAQMQQPTQKPTESTLGNALGSALGAGGVTPVIRPRKKKTKTIPALTRGWKIPSKEEEEPAESERESDSSFDSSASESEEDDEDNKDHSEDEEMSENDRSDEEEPQTERGQKFKEWALRQMNDDAEPKVDEVVTQIPEHYKKSAGPERALADKIELPSNSLLQESDDASIVRTVPIKRSEELQTSRLLLPVVELEQEIVETVLLNPITVICGETGSGKTTQLPQFLYERGFGTKQSLNPGMIAVTQPRRVAAVSMANRVGEELGVGSPKAAYKIRYDGNTSPETAIKFMTDGVLLRELANDFLLTKYSVIIVDEAHERSVNTDILIGVLSRVVSLRNNRWKKNPEDIQPLRLIIMSATLRVSDLTENKALFQQTPPVINVSARQHPVTIHFSKKTTPDYVEEAMNKTIKIHKKLPPGGVLVFLTGQGEIETVCKKLRQRFGKKTKSKSESTNNKLRSSNPAAGDVEIEDVDFGNDDDPALDIDDDLDEEVDSGDESGFEEAVEEETSIGAMHVLPLYSLLPSEKQMQVFEPPPEGTRLVVIATNVAETSLTIPGIRYVVDSGRAKERSYNPQNGMQSFDVSWVSKASAAQRAGRAGRTGPGHTYRLYSSAVFENHFEQFAKPEILRMPIEGVVLQMKSMNLDVVDNFPFPTPPDVIGLNKAEKMLLNLGALTDTALSQVKSRFKITELGRSMSLFPVTPRFAKMLVTGFQHGCLPYVIAIVSALSVGDPFIHEEALKATMNDDDSEDVRQAMRKAFFKSHQKFASLGNHSSDLFKVLAAVGAYEYAGGGEAFCKSNFLRSKAMGEIRKLRAQISYLIQSTFPNVDANFVPKLNPPNETQQKVLKQLIAAGFIEQVAVRKDLVEETENSGKKFQSCRNIPYKAVGIDQDVYIHPSSTIFNGEPPGFITYTEIIQTSQPYMKGITAIEASWLHKLGRNMCRFSKPIDVPLNAKLASSETKKEVIVEPFFGPGRGIKLPAVKMEQVKDSHGRWILA</sequence>
<dbReference type="AlphaFoldDB" id="A0A4T0TQ07"/>
<organism evidence="11 12">
    <name type="scientific">Wallemia mellicola</name>
    <dbReference type="NCBI Taxonomy" id="1708541"/>
    <lineage>
        <taxon>Eukaryota</taxon>
        <taxon>Fungi</taxon>
        <taxon>Dikarya</taxon>
        <taxon>Basidiomycota</taxon>
        <taxon>Wallemiomycotina</taxon>
        <taxon>Wallemiomycetes</taxon>
        <taxon>Wallemiales</taxon>
        <taxon>Wallemiaceae</taxon>
        <taxon>Wallemia</taxon>
    </lineage>
</organism>
<dbReference type="Gene3D" id="1.20.120.1080">
    <property type="match status" value="1"/>
</dbReference>
<evidence type="ECO:0000256" key="5">
    <source>
        <dbReference type="ARBA" id="ARBA00022806"/>
    </source>
</evidence>
<protein>
    <recommendedName>
        <fullName evidence="2">RNA helicase</fullName>
        <ecNumber evidence="2">3.6.4.13</ecNumber>
    </recommendedName>
</protein>
<feature type="region of interest" description="Disordered" evidence="8">
    <location>
        <begin position="153"/>
        <end position="327"/>
    </location>
</feature>
<evidence type="ECO:0000256" key="1">
    <source>
        <dbReference type="ARBA" id="ARBA00008792"/>
    </source>
</evidence>
<dbReference type="GO" id="GO:0000462">
    <property type="term" value="P:maturation of SSU-rRNA from tricistronic rRNA transcript (SSU-rRNA, 5.8S rRNA, LSU-rRNA)"/>
    <property type="evidence" value="ECO:0007669"/>
    <property type="project" value="TreeGrafter"/>
</dbReference>
<dbReference type="InterPro" id="IPR027417">
    <property type="entry name" value="P-loop_NTPase"/>
</dbReference>
<dbReference type="InterPro" id="IPR011709">
    <property type="entry name" value="DEAD-box_helicase_OB_fold"/>
</dbReference>
<evidence type="ECO:0000256" key="7">
    <source>
        <dbReference type="ARBA" id="ARBA00047984"/>
    </source>
</evidence>
<dbReference type="CDD" id="cd18791">
    <property type="entry name" value="SF2_C_RHA"/>
    <property type="match status" value="1"/>
</dbReference>
<dbReference type="Proteomes" id="UP000310708">
    <property type="component" value="Unassembled WGS sequence"/>
</dbReference>
<feature type="compositionally biased region" description="Acidic residues" evidence="8">
    <location>
        <begin position="292"/>
        <end position="320"/>
    </location>
</feature>
<dbReference type="InterPro" id="IPR007502">
    <property type="entry name" value="Helicase-assoc_dom"/>
</dbReference>
<dbReference type="Pfam" id="PF00270">
    <property type="entry name" value="DEAD"/>
    <property type="match status" value="1"/>
</dbReference>
<dbReference type="Pfam" id="PF04408">
    <property type="entry name" value="WHD_HA2"/>
    <property type="match status" value="1"/>
</dbReference>
<evidence type="ECO:0000313" key="12">
    <source>
        <dbReference type="Proteomes" id="UP000310708"/>
    </source>
</evidence>
<keyword evidence="5" id="KW-0347">Helicase</keyword>
<feature type="compositionally biased region" description="Acidic residues" evidence="8">
    <location>
        <begin position="680"/>
        <end position="719"/>
    </location>
</feature>
<feature type="compositionally biased region" description="Basic and acidic residues" evidence="8">
    <location>
        <begin position="195"/>
        <end position="204"/>
    </location>
</feature>
<dbReference type="SUPFAM" id="SSF52540">
    <property type="entry name" value="P-loop containing nucleoside triphosphate hydrolases"/>
    <property type="match status" value="1"/>
</dbReference>
<comment type="caution">
    <text evidence="11">The sequence shown here is derived from an EMBL/GenBank/DDBJ whole genome shotgun (WGS) entry which is preliminary data.</text>
</comment>
<dbReference type="GO" id="GO:0003723">
    <property type="term" value="F:RNA binding"/>
    <property type="evidence" value="ECO:0007669"/>
    <property type="project" value="TreeGrafter"/>
</dbReference>
<evidence type="ECO:0000259" key="10">
    <source>
        <dbReference type="PROSITE" id="PS51194"/>
    </source>
</evidence>
<dbReference type="GO" id="GO:0016787">
    <property type="term" value="F:hydrolase activity"/>
    <property type="evidence" value="ECO:0007669"/>
    <property type="project" value="UniProtKB-KW"/>
</dbReference>
<keyword evidence="6" id="KW-0067">ATP-binding</keyword>
<dbReference type="PANTHER" id="PTHR18934:SF99">
    <property type="entry name" value="ATP-DEPENDENT RNA HELICASE DHX37-RELATED"/>
    <property type="match status" value="1"/>
</dbReference>
<dbReference type="SMART" id="SM00847">
    <property type="entry name" value="HA2"/>
    <property type="match status" value="1"/>
</dbReference>
<dbReference type="PROSITE" id="PS00690">
    <property type="entry name" value="DEAH_ATP_HELICASE"/>
    <property type="match status" value="1"/>
</dbReference>
<feature type="compositionally biased region" description="Basic and acidic residues" evidence="8">
    <location>
        <begin position="54"/>
        <end position="81"/>
    </location>
</feature>
<dbReference type="SMART" id="SM00487">
    <property type="entry name" value="DEXDc"/>
    <property type="match status" value="1"/>
</dbReference>
<keyword evidence="4 11" id="KW-0378">Hydrolase</keyword>
<dbReference type="GO" id="GO:0003724">
    <property type="term" value="F:RNA helicase activity"/>
    <property type="evidence" value="ECO:0007669"/>
    <property type="project" value="UniProtKB-EC"/>
</dbReference>
<dbReference type="PROSITE" id="PS51194">
    <property type="entry name" value="HELICASE_CTER"/>
    <property type="match status" value="1"/>
</dbReference>
<dbReference type="InterPro" id="IPR011545">
    <property type="entry name" value="DEAD/DEAH_box_helicase_dom"/>
</dbReference>
<dbReference type="FunFam" id="3.40.50.300:FF:000145">
    <property type="entry name" value="probable ATP-dependent RNA helicase DHX40"/>
    <property type="match status" value="1"/>
</dbReference>
<dbReference type="GO" id="GO:0005524">
    <property type="term" value="F:ATP binding"/>
    <property type="evidence" value="ECO:0007669"/>
    <property type="project" value="UniProtKB-KW"/>
</dbReference>
<dbReference type="InterPro" id="IPR014001">
    <property type="entry name" value="Helicase_ATP-bd"/>
</dbReference>
<dbReference type="InterPro" id="IPR001650">
    <property type="entry name" value="Helicase_C-like"/>
</dbReference>
<name>A0A4T0TQ07_9BASI</name>
<gene>
    <name evidence="11" type="ORF">E3Q01_01416</name>
</gene>
<evidence type="ECO:0000313" key="11">
    <source>
        <dbReference type="EMBL" id="TIC67135.1"/>
    </source>
</evidence>
<feature type="region of interest" description="Disordered" evidence="8">
    <location>
        <begin position="655"/>
        <end position="719"/>
    </location>
</feature>
<dbReference type="FunFam" id="3.40.50.300:FF:000637">
    <property type="entry name" value="ATP-dependent RNA helicase DHX37/DHR1"/>
    <property type="match status" value="1"/>
</dbReference>
<dbReference type="Gene3D" id="3.40.50.300">
    <property type="entry name" value="P-loop containing nucleotide triphosphate hydrolases"/>
    <property type="match status" value="2"/>
</dbReference>
<dbReference type="Pfam" id="PF00271">
    <property type="entry name" value="Helicase_C"/>
    <property type="match status" value="1"/>
</dbReference>
<dbReference type="GO" id="GO:1990904">
    <property type="term" value="C:ribonucleoprotein complex"/>
    <property type="evidence" value="ECO:0007669"/>
    <property type="project" value="UniProtKB-ARBA"/>
</dbReference>
<evidence type="ECO:0000256" key="4">
    <source>
        <dbReference type="ARBA" id="ARBA00022801"/>
    </source>
</evidence>
<evidence type="ECO:0000259" key="9">
    <source>
        <dbReference type="PROSITE" id="PS51192"/>
    </source>
</evidence>
<dbReference type="Pfam" id="PF21010">
    <property type="entry name" value="HA2_C"/>
    <property type="match status" value="1"/>
</dbReference>
<dbReference type="Pfam" id="PF07717">
    <property type="entry name" value="OB_NTP_bind"/>
    <property type="match status" value="1"/>
</dbReference>
<feature type="domain" description="Helicase ATP-binding" evidence="9">
    <location>
        <begin position="414"/>
        <end position="592"/>
    </location>
</feature>
<comment type="similarity">
    <text evidence="1">Belongs to the DEAD box helicase family. DEAH subfamily.</text>
</comment>
<reference evidence="11 12" key="1">
    <citation type="submission" date="2019-03" db="EMBL/GenBank/DDBJ databases">
        <title>Sequencing 25 genomes of Wallemia mellicola.</title>
        <authorList>
            <person name="Gostincar C."/>
        </authorList>
    </citation>
    <scope>NUCLEOTIDE SEQUENCE [LARGE SCALE GENOMIC DNA]</scope>
    <source>
        <strain evidence="11 12">EXF-757</strain>
    </source>
</reference>
<comment type="catalytic activity">
    <reaction evidence="7">
        <text>ATP + H2O = ADP + phosphate + H(+)</text>
        <dbReference type="Rhea" id="RHEA:13065"/>
        <dbReference type="ChEBI" id="CHEBI:15377"/>
        <dbReference type="ChEBI" id="CHEBI:15378"/>
        <dbReference type="ChEBI" id="CHEBI:30616"/>
        <dbReference type="ChEBI" id="CHEBI:43474"/>
        <dbReference type="ChEBI" id="CHEBI:456216"/>
        <dbReference type="EC" id="3.6.4.13"/>
    </reaction>
</comment>
<keyword evidence="3" id="KW-0547">Nucleotide-binding</keyword>
<feature type="domain" description="Helicase C-terminal" evidence="10">
    <location>
        <begin position="621"/>
        <end position="855"/>
    </location>
</feature>
<dbReference type="PANTHER" id="PTHR18934">
    <property type="entry name" value="ATP-DEPENDENT RNA HELICASE"/>
    <property type="match status" value="1"/>
</dbReference>
<dbReference type="InterPro" id="IPR048333">
    <property type="entry name" value="HA2_WH"/>
</dbReference>
<dbReference type="EMBL" id="SPRX01000013">
    <property type="protein sequence ID" value="TIC67135.1"/>
    <property type="molecule type" value="Genomic_DNA"/>
</dbReference>
<dbReference type="InterPro" id="IPR002464">
    <property type="entry name" value="DNA/RNA_helicase_DEAH_CS"/>
</dbReference>
<evidence type="ECO:0000256" key="2">
    <source>
        <dbReference type="ARBA" id="ARBA00012552"/>
    </source>
</evidence>
<dbReference type="PROSITE" id="PS51192">
    <property type="entry name" value="HELICASE_ATP_BIND_1"/>
    <property type="match status" value="1"/>
</dbReference>
<feature type="region of interest" description="Disordered" evidence="8">
    <location>
        <begin position="1"/>
        <end position="90"/>
    </location>
</feature>